<dbReference type="PANTHER" id="PTHR22916">
    <property type="entry name" value="GLYCOSYLTRANSFERASE"/>
    <property type="match status" value="1"/>
</dbReference>
<dbReference type="CDD" id="cd00761">
    <property type="entry name" value="Glyco_tranf_GTA_type"/>
    <property type="match status" value="1"/>
</dbReference>
<protein>
    <submittedName>
        <fullName evidence="4">Glycosyltransferase involved in cell wall bisynthesis</fullName>
    </submittedName>
</protein>
<reference evidence="4 5" key="1">
    <citation type="submission" date="2016-11" db="EMBL/GenBank/DDBJ databases">
        <authorList>
            <person name="Jaros S."/>
            <person name="Januszkiewicz K."/>
            <person name="Wedrychowicz H."/>
        </authorList>
    </citation>
    <scope>NUCLEOTIDE SEQUENCE [LARGE SCALE GENOMIC DNA]</scope>
    <source>
        <strain evidence="4 5">DSM 14809</strain>
    </source>
</reference>
<evidence type="ECO:0000259" key="3">
    <source>
        <dbReference type="Pfam" id="PF00535"/>
    </source>
</evidence>
<dbReference type="SUPFAM" id="SSF53448">
    <property type="entry name" value="Nucleotide-diphospho-sugar transferases"/>
    <property type="match status" value="1"/>
</dbReference>
<evidence type="ECO:0000256" key="1">
    <source>
        <dbReference type="ARBA" id="ARBA00022676"/>
    </source>
</evidence>
<dbReference type="Pfam" id="PF00535">
    <property type="entry name" value="Glycos_transf_2"/>
    <property type="match status" value="1"/>
</dbReference>
<dbReference type="GO" id="GO:0016757">
    <property type="term" value="F:glycosyltransferase activity"/>
    <property type="evidence" value="ECO:0007669"/>
    <property type="project" value="UniProtKB-KW"/>
</dbReference>
<evidence type="ECO:0000313" key="5">
    <source>
        <dbReference type="Proteomes" id="UP000184185"/>
    </source>
</evidence>
<evidence type="ECO:0000313" key="4">
    <source>
        <dbReference type="EMBL" id="SHJ28912.1"/>
    </source>
</evidence>
<dbReference type="AlphaFoldDB" id="A0A1M6I3F1"/>
<proteinExistence type="predicted"/>
<evidence type="ECO:0000256" key="2">
    <source>
        <dbReference type="ARBA" id="ARBA00022679"/>
    </source>
</evidence>
<sequence>MNRENYLVSIIVPVYNVEKYLEKCISSLTTQSYENIEIILINDGSKDKSGEICDKFAEKDERVVVFHQKNSGVSVARNKGLELAKGEYIAFVDSDDIVSEKYVEILLDACVNNNAKMSQCNHDRFEDDNTIDMYKDDYKEACPIISGRDICKKIYTIEGVNATVLWNKLYHRSLFDGLRFPEGKIHEDLYLSYRVFYSVERVAIVPISLYYYRITPESITQKTFSKKNLFYLDAVKSQVDYYTEQNDKELVEKSSGHYADIVISFYRNVRENLSKDEFNADDLVNNMKMIVALRENNHLVNPLKYKHFIKCPLITSQMVRYSTAIKRRIKFS</sequence>
<accession>A0A1M6I3F1</accession>
<feature type="domain" description="Glycosyltransferase 2-like" evidence="3">
    <location>
        <begin position="9"/>
        <end position="138"/>
    </location>
</feature>
<dbReference type="OrthoDB" id="9807674at2"/>
<dbReference type="Proteomes" id="UP000184185">
    <property type="component" value="Unassembled WGS sequence"/>
</dbReference>
<gene>
    <name evidence="4" type="ORF">SAMN02745725_02201</name>
</gene>
<keyword evidence="1" id="KW-0328">Glycosyltransferase</keyword>
<dbReference type="InterPro" id="IPR001173">
    <property type="entry name" value="Glyco_trans_2-like"/>
</dbReference>
<dbReference type="Gene3D" id="3.90.550.10">
    <property type="entry name" value="Spore Coat Polysaccharide Biosynthesis Protein SpsA, Chain A"/>
    <property type="match status" value="1"/>
</dbReference>
<dbReference type="InterPro" id="IPR029044">
    <property type="entry name" value="Nucleotide-diphossugar_trans"/>
</dbReference>
<dbReference type="EMBL" id="FQYQ01000015">
    <property type="protein sequence ID" value="SHJ28912.1"/>
    <property type="molecule type" value="Genomic_DNA"/>
</dbReference>
<organism evidence="4 5">
    <name type="scientific">Pseudobutyrivibrio xylanivorans DSM 14809</name>
    <dbReference type="NCBI Taxonomy" id="1123012"/>
    <lineage>
        <taxon>Bacteria</taxon>
        <taxon>Bacillati</taxon>
        <taxon>Bacillota</taxon>
        <taxon>Clostridia</taxon>
        <taxon>Lachnospirales</taxon>
        <taxon>Lachnospiraceae</taxon>
        <taxon>Pseudobutyrivibrio</taxon>
    </lineage>
</organism>
<dbReference type="RefSeq" id="WP_072917874.1">
    <property type="nucleotide sequence ID" value="NZ_FQYQ01000015.1"/>
</dbReference>
<name>A0A1M6I3F1_PSEXY</name>
<keyword evidence="5" id="KW-1185">Reference proteome</keyword>
<keyword evidence="2 4" id="KW-0808">Transferase</keyword>
<dbReference type="PANTHER" id="PTHR22916:SF51">
    <property type="entry name" value="GLYCOSYLTRANSFERASE EPSH-RELATED"/>
    <property type="match status" value="1"/>
</dbReference>